<reference evidence="3" key="1">
    <citation type="submission" date="2022-08" db="EMBL/GenBank/DDBJ databases">
        <authorList>
            <person name="Tistechok S."/>
            <person name="Samborskyy M."/>
            <person name="Roman I."/>
        </authorList>
    </citation>
    <scope>NUCLEOTIDE SEQUENCE</scope>
    <source>
        <strain evidence="3">DSM 103496</strain>
    </source>
</reference>
<gene>
    <name evidence="3" type="ORF">NZH93_29215</name>
</gene>
<keyword evidence="4" id="KW-1185">Reference proteome</keyword>
<sequence length="186" mass="18521">MSLSIRSACLIAALSLVVAGCSQERGGSPTPATGTGKSSSAPVESSTSAASPSSGSGNALVSFDSCKALTSIAGQFSLTEIEEVGKQECGAEYGADEGVSVSIKVWPDLGVQEATGGPNAESSDTTVGPRKAKLVKKAFSSSACLVAVEVSGKSRVDFLSSANVSLDKACDAATKIATAVEPSLPK</sequence>
<evidence type="ECO:0000256" key="1">
    <source>
        <dbReference type="SAM" id="MobiDB-lite"/>
    </source>
</evidence>
<feature type="signal peptide" evidence="2">
    <location>
        <begin position="1"/>
        <end position="19"/>
    </location>
</feature>
<evidence type="ECO:0000313" key="3">
    <source>
        <dbReference type="EMBL" id="MCS7480956.1"/>
    </source>
</evidence>
<organism evidence="3 4">
    <name type="scientific">Umezawaea endophytica</name>
    <dbReference type="NCBI Taxonomy" id="1654476"/>
    <lineage>
        <taxon>Bacteria</taxon>
        <taxon>Bacillati</taxon>
        <taxon>Actinomycetota</taxon>
        <taxon>Actinomycetes</taxon>
        <taxon>Pseudonocardiales</taxon>
        <taxon>Pseudonocardiaceae</taxon>
        <taxon>Umezawaea</taxon>
    </lineage>
</organism>
<evidence type="ECO:0000256" key="2">
    <source>
        <dbReference type="SAM" id="SignalP"/>
    </source>
</evidence>
<dbReference type="AlphaFoldDB" id="A0A9X2VQQ1"/>
<feature type="compositionally biased region" description="Low complexity" evidence="1">
    <location>
        <begin position="38"/>
        <end position="57"/>
    </location>
</feature>
<keyword evidence="2" id="KW-0732">Signal</keyword>
<feature type="chain" id="PRO_5040851212" evidence="2">
    <location>
        <begin position="20"/>
        <end position="186"/>
    </location>
</feature>
<protein>
    <submittedName>
        <fullName evidence="3">DUF3558 domain-containing protein</fullName>
    </submittedName>
</protein>
<accession>A0A9X2VQQ1</accession>
<dbReference type="RefSeq" id="WP_259626436.1">
    <property type="nucleotide sequence ID" value="NZ_JANYMP010000015.1"/>
</dbReference>
<comment type="caution">
    <text evidence="3">The sequence shown here is derived from an EMBL/GenBank/DDBJ whole genome shotgun (WGS) entry which is preliminary data.</text>
</comment>
<proteinExistence type="predicted"/>
<feature type="region of interest" description="Disordered" evidence="1">
    <location>
        <begin position="24"/>
        <end position="57"/>
    </location>
</feature>
<evidence type="ECO:0000313" key="4">
    <source>
        <dbReference type="Proteomes" id="UP001141259"/>
    </source>
</evidence>
<dbReference type="EMBL" id="JANYMP010000015">
    <property type="protein sequence ID" value="MCS7480956.1"/>
    <property type="molecule type" value="Genomic_DNA"/>
</dbReference>
<dbReference type="Proteomes" id="UP001141259">
    <property type="component" value="Unassembled WGS sequence"/>
</dbReference>
<dbReference type="InterPro" id="IPR024520">
    <property type="entry name" value="DUF3558"/>
</dbReference>
<name>A0A9X2VQQ1_9PSEU</name>
<dbReference type="PROSITE" id="PS51257">
    <property type="entry name" value="PROKAR_LIPOPROTEIN"/>
    <property type="match status" value="1"/>
</dbReference>
<dbReference type="Pfam" id="PF12079">
    <property type="entry name" value="DUF3558"/>
    <property type="match status" value="1"/>
</dbReference>